<comment type="caution">
    <text evidence="1">The sequence shown here is derived from an EMBL/GenBank/DDBJ whole genome shotgun (WGS) entry which is preliminary data.</text>
</comment>
<sequence length="76" mass="8280">MFLRICISGKIPFRYVSGLVVIFPVSGDLAECQDTKTTAASSNDATTNEHLPASLAGHTFLRKDISSPSTWRHTTL</sequence>
<keyword evidence="2" id="KW-1185">Reference proteome</keyword>
<reference evidence="1" key="1">
    <citation type="submission" date="2020-06" db="EMBL/GenBank/DDBJ databases">
        <title>Draft genome of Bugula neritina, a colonial animal packing powerful symbionts and potential medicines.</title>
        <authorList>
            <person name="Rayko M."/>
        </authorList>
    </citation>
    <scope>NUCLEOTIDE SEQUENCE [LARGE SCALE GENOMIC DNA]</scope>
    <source>
        <strain evidence="1">Kwan_BN1</strain>
    </source>
</reference>
<protein>
    <submittedName>
        <fullName evidence="1">Uncharacterized protein</fullName>
    </submittedName>
</protein>
<dbReference type="Proteomes" id="UP000593567">
    <property type="component" value="Unassembled WGS sequence"/>
</dbReference>
<organism evidence="1 2">
    <name type="scientific">Bugula neritina</name>
    <name type="common">Brown bryozoan</name>
    <name type="synonym">Sertularia neritina</name>
    <dbReference type="NCBI Taxonomy" id="10212"/>
    <lineage>
        <taxon>Eukaryota</taxon>
        <taxon>Metazoa</taxon>
        <taxon>Spiralia</taxon>
        <taxon>Lophotrochozoa</taxon>
        <taxon>Bryozoa</taxon>
        <taxon>Gymnolaemata</taxon>
        <taxon>Cheilostomatida</taxon>
        <taxon>Flustrina</taxon>
        <taxon>Buguloidea</taxon>
        <taxon>Bugulidae</taxon>
        <taxon>Bugula</taxon>
    </lineage>
</organism>
<dbReference type="AlphaFoldDB" id="A0A7J7JCK4"/>
<evidence type="ECO:0000313" key="1">
    <source>
        <dbReference type="EMBL" id="KAF6023815.1"/>
    </source>
</evidence>
<accession>A0A7J7JCK4</accession>
<gene>
    <name evidence="1" type="ORF">EB796_017882</name>
</gene>
<name>A0A7J7JCK4_BUGNE</name>
<dbReference type="EMBL" id="VXIV02002662">
    <property type="protein sequence ID" value="KAF6023815.1"/>
    <property type="molecule type" value="Genomic_DNA"/>
</dbReference>
<evidence type="ECO:0000313" key="2">
    <source>
        <dbReference type="Proteomes" id="UP000593567"/>
    </source>
</evidence>
<proteinExistence type="predicted"/>